<sequence length="49" mass="5429">MGCTMSFGCFSKKKKKNQASMGCTMGFGCFSKKKDHVFASYRSVSLAYN</sequence>
<organism evidence="1 2">
    <name type="scientific">Helianthus annuus</name>
    <name type="common">Common sunflower</name>
    <dbReference type="NCBI Taxonomy" id="4232"/>
    <lineage>
        <taxon>Eukaryota</taxon>
        <taxon>Viridiplantae</taxon>
        <taxon>Streptophyta</taxon>
        <taxon>Embryophyta</taxon>
        <taxon>Tracheophyta</taxon>
        <taxon>Spermatophyta</taxon>
        <taxon>Magnoliopsida</taxon>
        <taxon>eudicotyledons</taxon>
        <taxon>Gunneridae</taxon>
        <taxon>Pentapetalae</taxon>
        <taxon>asterids</taxon>
        <taxon>campanulids</taxon>
        <taxon>Asterales</taxon>
        <taxon>Asteraceae</taxon>
        <taxon>Asteroideae</taxon>
        <taxon>Heliantheae alliance</taxon>
        <taxon>Heliantheae</taxon>
        <taxon>Helianthus</taxon>
    </lineage>
</organism>
<reference evidence="1" key="1">
    <citation type="journal article" date="2017" name="Nature">
        <title>The sunflower genome provides insights into oil metabolism, flowering and Asterid evolution.</title>
        <authorList>
            <person name="Badouin H."/>
            <person name="Gouzy J."/>
            <person name="Grassa C.J."/>
            <person name="Murat F."/>
            <person name="Staton S.E."/>
            <person name="Cottret L."/>
            <person name="Lelandais-Briere C."/>
            <person name="Owens G.L."/>
            <person name="Carrere S."/>
            <person name="Mayjonade B."/>
            <person name="Legrand L."/>
            <person name="Gill N."/>
            <person name="Kane N.C."/>
            <person name="Bowers J.E."/>
            <person name="Hubner S."/>
            <person name="Bellec A."/>
            <person name="Berard A."/>
            <person name="Berges H."/>
            <person name="Blanchet N."/>
            <person name="Boniface M.C."/>
            <person name="Brunel D."/>
            <person name="Catrice O."/>
            <person name="Chaidir N."/>
            <person name="Claudel C."/>
            <person name="Donnadieu C."/>
            <person name="Faraut T."/>
            <person name="Fievet G."/>
            <person name="Helmstetter N."/>
            <person name="King M."/>
            <person name="Knapp S.J."/>
            <person name="Lai Z."/>
            <person name="Le Paslier M.C."/>
            <person name="Lippi Y."/>
            <person name="Lorenzon L."/>
            <person name="Mandel J.R."/>
            <person name="Marage G."/>
            <person name="Marchand G."/>
            <person name="Marquand E."/>
            <person name="Bret-Mestries E."/>
            <person name="Morien E."/>
            <person name="Nambeesan S."/>
            <person name="Nguyen T."/>
            <person name="Pegot-Espagnet P."/>
            <person name="Pouilly N."/>
            <person name="Raftis F."/>
            <person name="Sallet E."/>
            <person name="Schiex T."/>
            <person name="Thomas J."/>
            <person name="Vandecasteele C."/>
            <person name="Vares D."/>
            <person name="Vear F."/>
            <person name="Vautrin S."/>
            <person name="Crespi M."/>
            <person name="Mangin B."/>
            <person name="Burke J.M."/>
            <person name="Salse J."/>
            <person name="Munos S."/>
            <person name="Vincourt P."/>
            <person name="Rieseberg L.H."/>
            <person name="Langlade N.B."/>
        </authorList>
    </citation>
    <scope>NUCLEOTIDE SEQUENCE</scope>
    <source>
        <tissue evidence="1">Leaves</tissue>
    </source>
</reference>
<dbReference type="EMBL" id="MNCJ02000323">
    <property type="protein sequence ID" value="KAF5796273.1"/>
    <property type="molecule type" value="Genomic_DNA"/>
</dbReference>
<dbReference type="Gramene" id="mRNA:HanXRQr2_Chr08g0349511">
    <property type="protein sequence ID" value="CDS:HanXRQr2_Chr08g0349511.1"/>
    <property type="gene ID" value="HanXRQr2_Chr08g0349511"/>
</dbReference>
<protein>
    <submittedName>
        <fullName evidence="1">Uncharacterized protein</fullName>
    </submittedName>
</protein>
<accession>A0A9K3IG23</accession>
<keyword evidence="2" id="KW-1185">Reference proteome</keyword>
<dbReference type="Proteomes" id="UP000215914">
    <property type="component" value="Unassembled WGS sequence"/>
</dbReference>
<comment type="caution">
    <text evidence="1">The sequence shown here is derived from an EMBL/GenBank/DDBJ whole genome shotgun (WGS) entry which is preliminary data.</text>
</comment>
<proteinExistence type="predicted"/>
<evidence type="ECO:0000313" key="2">
    <source>
        <dbReference type="Proteomes" id="UP000215914"/>
    </source>
</evidence>
<evidence type="ECO:0000313" key="1">
    <source>
        <dbReference type="EMBL" id="KAF5796273.1"/>
    </source>
</evidence>
<dbReference type="AlphaFoldDB" id="A0A9K3IG23"/>
<gene>
    <name evidence="1" type="ORF">HanXRQr2_Chr08g0349511</name>
</gene>
<reference evidence="1" key="2">
    <citation type="submission" date="2020-06" db="EMBL/GenBank/DDBJ databases">
        <title>Helianthus annuus Genome sequencing and assembly Release 2.</title>
        <authorList>
            <person name="Gouzy J."/>
            <person name="Langlade N."/>
            <person name="Munos S."/>
        </authorList>
    </citation>
    <scope>NUCLEOTIDE SEQUENCE</scope>
    <source>
        <tissue evidence="1">Leaves</tissue>
    </source>
</reference>
<name>A0A9K3IG23_HELAN</name>